<organism evidence="1 2">
    <name type="scientific">Xenoophorus captivus</name>
    <dbReference type="NCBI Taxonomy" id="1517983"/>
    <lineage>
        <taxon>Eukaryota</taxon>
        <taxon>Metazoa</taxon>
        <taxon>Chordata</taxon>
        <taxon>Craniata</taxon>
        <taxon>Vertebrata</taxon>
        <taxon>Euteleostomi</taxon>
        <taxon>Actinopterygii</taxon>
        <taxon>Neopterygii</taxon>
        <taxon>Teleostei</taxon>
        <taxon>Neoteleostei</taxon>
        <taxon>Acanthomorphata</taxon>
        <taxon>Ovalentaria</taxon>
        <taxon>Atherinomorphae</taxon>
        <taxon>Cyprinodontiformes</taxon>
        <taxon>Goodeidae</taxon>
        <taxon>Xenoophorus</taxon>
    </lineage>
</organism>
<sequence>MECVPIHGVLGLNVEQDLLQLHRETLPVEDGGASGFSVECWVHFPKALLARCVQSRCVVSPSNVLITSLVNTGPTAAPPHQHDLTRSVHIPEDHPGSGPVFAFGGSSPNQILTGPCFE</sequence>
<reference evidence="1 2" key="1">
    <citation type="submission" date="2021-06" db="EMBL/GenBank/DDBJ databases">
        <authorList>
            <person name="Palmer J.M."/>
        </authorList>
    </citation>
    <scope>NUCLEOTIDE SEQUENCE [LARGE SCALE GENOMIC DNA]</scope>
    <source>
        <strain evidence="1 2">XC_2019</strain>
        <tissue evidence="1">Muscle</tissue>
    </source>
</reference>
<proteinExistence type="predicted"/>
<dbReference type="EMBL" id="JAHRIN010048155">
    <property type="protein sequence ID" value="MEQ2208099.1"/>
    <property type="molecule type" value="Genomic_DNA"/>
</dbReference>
<evidence type="ECO:0000313" key="1">
    <source>
        <dbReference type="EMBL" id="MEQ2208099.1"/>
    </source>
</evidence>
<keyword evidence="2" id="KW-1185">Reference proteome</keyword>
<name>A0ABV0RIV2_9TELE</name>
<dbReference type="Proteomes" id="UP001434883">
    <property type="component" value="Unassembled WGS sequence"/>
</dbReference>
<accession>A0ABV0RIV2</accession>
<protein>
    <submittedName>
        <fullName evidence="1">Uncharacterized protein</fullName>
    </submittedName>
</protein>
<evidence type="ECO:0000313" key="2">
    <source>
        <dbReference type="Proteomes" id="UP001434883"/>
    </source>
</evidence>
<gene>
    <name evidence="1" type="ORF">XENOCAPTIV_025450</name>
</gene>
<comment type="caution">
    <text evidence="1">The sequence shown here is derived from an EMBL/GenBank/DDBJ whole genome shotgun (WGS) entry which is preliminary data.</text>
</comment>